<accession>A0A0J0XL22</accession>
<feature type="compositionally biased region" description="Basic residues" evidence="1">
    <location>
        <begin position="51"/>
        <end position="69"/>
    </location>
</feature>
<gene>
    <name evidence="2" type="ORF">CC85DRAFT_107577</name>
</gene>
<proteinExistence type="predicted"/>
<dbReference type="EMBL" id="KQ087213">
    <property type="protein sequence ID" value="KLT41801.1"/>
    <property type="molecule type" value="Genomic_DNA"/>
</dbReference>
<dbReference type="RefSeq" id="XP_018278292.1">
    <property type="nucleotide sequence ID" value="XM_018419296.1"/>
</dbReference>
<evidence type="ECO:0000256" key="1">
    <source>
        <dbReference type="SAM" id="MobiDB-lite"/>
    </source>
</evidence>
<feature type="region of interest" description="Disordered" evidence="1">
    <location>
        <begin position="150"/>
        <end position="182"/>
    </location>
</feature>
<evidence type="ECO:0000313" key="2">
    <source>
        <dbReference type="EMBL" id="KLT41801.1"/>
    </source>
</evidence>
<dbReference type="Proteomes" id="UP000053611">
    <property type="component" value="Unassembled WGS sequence"/>
</dbReference>
<protein>
    <submittedName>
        <fullName evidence="2">Uncharacterized protein</fullName>
    </submittedName>
</protein>
<dbReference type="AlphaFoldDB" id="A0A0J0XL22"/>
<name>A0A0J0XL22_9TREE</name>
<feature type="region of interest" description="Disordered" evidence="1">
    <location>
        <begin position="44"/>
        <end position="94"/>
    </location>
</feature>
<keyword evidence="3" id="KW-1185">Reference proteome</keyword>
<sequence>MSSGVLGPHVQSATDARVVFRRDTITPKCQGSVDCTSCRDRLRAREPGPRQRAKGKAMKRVVRGRRRRRLREEKDGTPGVRAPGGKQCAQTSMPCSDLKGNSGGYLAMAQMEACLPREATRSEAGIVASGGGNSPHKTKGHSLARGQPWHMAAAQRPKHRGCLGGCRGGAEDQRRAQSRSRS</sequence>
<reference evidence="2 3" key="1">
    <citation type="submission" date="2015-03" db="EMBL/GenBank/DDBJ databases">
        <title>Genomics and transcriptomics of the oil-accumulating basidiomycete yeast T. oleaginosus allow insights into substrate utilization and the diverse evolutionary trajectories of mating systems in fungi.</title>
        <authorList>
            <consortium name="DOE Joint Genome Institute"/>
            <person name="Kourist R."/>
            <person name="Kracht O."/>
            <person name="Bracharz F."/>
            <person name="Lipzen A."/>
            <person name="Nolan M."/>
            <person name="Ohm R."/>
            <person name="Grigoriev I."/>
            <person name="Sun S."/>
            <person name="Heitman J."/>
            <person name="Bruck T."/>
            <person name="Nowrousian M."/>
        </authorList>
    </citation>
    <scope>NUCLEOTIDE SEQUENCE [LARGE SCALE GENOMIC DNA]</scope>
    <source>
        <strain evidence="2 3">IBC0246</strain>
    </source>
</reference>
<evidence type="ECO:0000313" key="3">
    <source>
        <dbReference type="Proteomes" id="UP000053611"/>
    </source>
</evidence>
<dbReference type="GeneID" id="28979899"/>
<organism evidence="2 3">
    <name type="scientific">Cutaneotrichosporon oleaginosum</name>
    <dbReference type="NCBI Taxonomy" id="879819"/>
    <lineage>
        <taxon>Eukaryota</taxon>
        <taxon>Fungi</taxon>
        <taxon>Dikarya</taxon>
        <taxon>Basidiomycota</taxon>
        <taxon>Agaricomycotina</taxon>
        <taxon>Tremellomycetes</taxon>
        <taxon>Trichosporonales</taxon>
        <taxon>Trichosporonaceae</taxon>
        <taxon>Cutaneotrichosporon</taxon>
    </lineage>
</organism>